<keyword evidence="1" id="KW-1133">Transmembrane helix</keyword>
<dbReference type="EMBL" id="GL984105">
    <property type="protein sequence ID" value="EGR29803.1"/>
    <property type="molecule type" value="Genomic_DNA"/>
</dbReference>
<protein>
    <recommendedName>
        <fullName evidence="4">Transmembrane protein</fullName>
    </recommendedName>
</protein>
<keyword evidence="1" id="KW-0812">Transmembrane</keyword>
<proteinExistence type="predicted"/>
<feature type="transmembrane region" description="Helical" evidence="1">
    <location>
        <begin position="28"/>
        <end position="49"/>
    </location>
</feature>
<evidence type="ECO:0000256" key="1">
    <source>
        <dbReference type="SAM" id="Phobius"/>
    </source>
</evidence>
<sequence length="105" mass="12852">MKKNQQMYIQIKLRNLILILRILQVNQVFLYSLFLNKFLIIFYLQLVFVRKLKNNQKGIIIIIIIRNQLLLLKQKRELKLLKNKLQKDIVKYVNNSEIQLKWRIS</sequence>
<name>G0QY99_ICHMU</name>
<keyword evidence="1" id="KW-0472">Membrane</keyword>
<dbReference type="Proteomes" id="UP000008983">
    <property type="component" value="Unassembled WGS sequence"/>
</dbReference>
<evidence type="ECO:0000313" key="2">
    <source>
        <dbReference type="EMBL" id="EGR29803.1"/>
    </source>
</evidence>
<dbReference type="InParanoid" id="G0QY99"/>
<evidence type="ECO:0000313" key="3">
    <source>
        <dbReference type="Proteomes" id="UP000008983"/>
    </source>
</evidence>
<dbReference type="GeneID" id="14905914"/>
<dbReference type="AlphaFoldDB" id="G0QY99"/>
<reference evidence="2 3" key="1">
    <citation type="submission" date="2011-07" db="EMBL/GenBank/DDBJ databases">
        <authorList>
            <person name="Coyne R."/>
            <person name="Brami D."/>
            <person name="Johnson J."/>
            <person name="Hostetler J."/>
            <person name="Hannick L."/>
            <person name="Clark T."/>
            <person name="Cassidy-Hanley D."/>
            <person name="Inman J."/>
        </authorList>
    </citation>
    <scope>NUCLEOTIDE SEQUENCE [LARGE SCALE GENOMIC DNA]</scope>
    <source>
        <strain evidence="2 3">G5</strain>
    </source>
</reference>
<accession>G0QY99</accession>
<evidence type="ECO:0008006" key="4">
    <source>
        <dbReference type="Google" id="ProtNLM"/>
    </source>
</evidence>
<organism evidence="2 3">
    <name type="scientific">Ichthyophthirius multifiliis</name>
    <name type="common">White spot disease agent</name>
    <name type="synonym">Ich</name>
    <dbReference type="NCBI Taxonomy" id="5932"/>
    <lineage>
        <taxon>Eukaryota</taxon>
        <taxon>Sar</taxon>
        <taxon>Alveolata</taxon>
        <taxon>Ciliophora</taxon>
        <taxon>Intramacronucleata</taxon>
        <taxon>Oligohymenophorea</taxon>
        <taxon>Hymenostomatida</taxon>
        <taxon>Ophryoglenina</taxon>
        <taxon>Ichthyophthirius</taxon>
    </lineage>
</organism>
<keyword evidence="3" id="KW-1185">Reference proteome</keyword>
<dbReference type="RefSeq" id="XP_004031039.1">
    <property type="nucleotide sequence ID" value="XM_004030991.1"/>
</dbReference>
<gene>
    <name evidence="2" type="ORF">IMG5_148310</name>
</gene>